<dbReference type="STRING" id="1182543.W9WU74"/>
<feature type="region of interest" description="Disordered" evidence="2">
    <location>
        <begin position="1"/>
        <end position="217"/>
    </location>
</feature>
<feature type="compositionally biased region" description="Basic and acidic residues" evidence="2">
    <location>
        <begin position="385"/>
        <end position="411"/>
    </location>
</feature>
<feature type="compositionally biased region" description="Basic and acidic residues" evidence="2">
    <location>
        <begin position="81"/>
        <end position="106"/>
    </location>
</feature>
<feature type="compositionally biased region" description="Basic and acidic residues" evidence="2">
    <location>
        <begin position="1"/>
        <end position="23"/>
    </location>
</feature>
<dbReference type="GeneID" id="19193524"/>
<sequence>MSYYDDDRPRRQKSTRERSRRDDYEDTVYDTNTRDTRIVKRRDDSVDSIEDVSRDFTPGDRSTIYRETTVRKSGHRPIRARSSDDRYYDDRYDDRSYVSRKKHEDDYVLVDNPKGRSRDYDDRRRSRRYSSDYESRSRSRTPPKKERRKSTAEELLGSVGLGGVAGALLGKSKSRDRSRSSSRDGRHRSRSRAGRRSSSDRSRHRSKSRGKVRNEQISQAIKAAVLAGAGEAFRARKVEGGWGGEKGKRIITAALAAGGVDGLISNKDDPHHHSKRDIVGSAIAGMATNRIINGPRSKSRGRNGSPDSRRGRSQSRGGLGDLAAGGVVAATAKKVYDSVRSRSRGRARSRSASSYDSRSPSPRRKRSRSVSAFAAKGLAALGLKDAADKVDPNRERDRRRNYDDYYDDGRSSRNGGYGYSDSRDVGTIQPHFGYPDGGPRSMSVPRGPPPGYELDYGPRHTGDPETDSDSDLGSSSEDEKEIKKGRKKMWVTGGLATIATIHAAHSVYQSMEKRETRKKLLKEGDITEDQARRAKNKNRLQDAASIGIAALGLKGAYSEWQEMHEQQQEVKEEKEKRERHRLKREARRRKMSMIAAHNYADSGFTGSMPNLATYGQQYPAFPPPPGASFGPGAAVHYTDDNPYGAVTHPPPTFVPTPPPSHMGVPRAETG</sequence>
<accession>W9WU74</accession>
<dbReference type="EMBL" id="AMGX01000014">
    <property type="protein sequence ID" value="EXJ68211.1"/>
    <property type="molecule type" value="Genomic_DNA"/>
</dbReference>
<feature type="compositionally biased region" description="Basic residues" evidence="2">
    <location>
        <begin position="138"/>
        <end position="148"/>
    </location>
</feature>
<dbReference type="AlphaFoldDB" id="W9WU74"/>
<name>W9WU74_9EURO</name>
<evidence type="ECO:0008006" key="5">
    <source>
        <dbReference type="Google" id="ProtNLM"/>
    </source>
</evidence>
<feature type="compositionally biased region" description="Basic and acidic residues" evidence="2">
    <location>
        <begin position="113"/>
        <end position="137"/>
    </location>
</feature>
<feature type="compositionally biased region" description="Basic and acidic residues" evidence="2">
    <location>
        <begin position="173"/>
        <end position="184"/>
    </location>
</feature>
<feature type="region of interest" description="Disordered" evidence="2">
    <location>
        <begin position="280"/>
        <end position="324"/>
    </location>
</feature>
<feature type="compositionally biased region" description="Low complexity" evidence="2">
    <location>
        <begin position="350"/>
        <end position="360"/>
    </location>
</feature>
<dbReference type="RefSeq" id="XP_007747597.1">
    <property type="nucleotide sequence ID" value="XM_007749407.1"/>
</dbReference>
<feature type="coiled-coil region" evidence="1">
    <location>
        <begin position="517"/>
        <end position="585"/>
    </location>
</feature>
<evidence type="ECO:0000256" key="1">
    <source>
        <dbReference type="SAM" id="Coils"/>
    </source>
</evidence>
<dbReference type="Proteomes" id="UP000019471">
    <property type="component" value="Unassembled WGS sequence"/>
</dbReference>
<proteinExistence type="predicted"/>
<dbReference type="HOGENOM" id="CLU_013056_1_0_1"/>
<evidence type="ECO:0000313" key="3">
    <source>
        <dbReference type="EMBL" id="EXJ68211.1"/>
    </source>
</evidence>
<feature type="compositionally biased region" description="Pro residues" evidence="2">
    <location>
        <begin position="648"/>
        <end position="660"/>
    </location>
</feature>
<feature type="compositionally biased region" description="Low complexity" evidence="2">
    <location>
        <begin position="369"/>
        <end position="384"/>
    </location>
</feature>
<feature type="compositionally biased region" description="Basic residues" evidence="2">
    <location>
        <begin position="202"/>
        <end position="211"/>
    </location>
</feature>
<dbReference type="OrthoDB" id="5407645at2759"/>
<organism evidence="3 4">
    <name type="scientific">Cladophialophora psammophila CBS 110553</name>
    <dbReference type="NCBI Taxonomy" id="1182543"/>
    <lineage>
        <taxon>Eukaryota</taxon>
        <taxon>Fungi</taxon>
        <taxon>Dikarya</taxon>
        <taxon>Ascomycota</taxon>
        <taxon>Pezizomycotina</taxon>
        <taxon>Eurotiomycetes</taxon>
        <taxon>Chaetothyriomycetidae</taxon>
        <taxon>Chaetothyriales</taxon>
        <taxon>Herpotrichiellaceae</taxon>
        <taxon>Cladophialophora</taxon>
    </lineage>
</organism>
<protein>
    <recommendedName>
        <fullName evidence="5">DUF3824 domain-containing protein</fullName>
    </recommendedName>
</protein>
<evidence type="ECO:0000256" key="2">
    <source>
        <dbReference type="SAM" id="MobiDB-lite"/>
    </source>
</evidence>
<comment type="caution">
    <text evidence="3">The sequence shown here is derived from an EMBL/GenBank/DDBJ whole genome shotgun (WGS) entry which is preliminary data.</text>
</comment>
<feature type="compositionally biased region" description="Basic and acidic residues" evidence="2">
    <location>
        <begin position="32"/>
        <end position="58"/>
    </location>
</feature>
<feature type="compositionally biased region" description="Basic residues" evidence="2">
    <location>
        <begin position="185"/>
        <end position="195"/>
    </location>
</feature>
<evidence type="ECO:0000313" key="4">
    <source>
        <dbReference type="Proteomes" id="UP000019471"/>
    </source>
</evidence>
<gene>
    <name evidence="3" type="ORF">A1O5_08826</name>
</gene>
<keyword evidence="4" id="KW-1185">Reference proteome</keyword>
<dbReference type="eggNOG" id="ENOG502S1DF">
    <property type="taxonomic scope" value="Eukaryota"/>
</dbReference>
<reference evidence="3 4" key="1">
    <citation type="submission" date="2013-03" db="EMBL/GenBank/DDBJ databases">
        <title>The Genome Sequence of Cladophialophora psammophila CBS 110553.</title>
        <authorList>
            <consortium name="The Broad Institute Genomics Platform"/>
            <person name="Cuomo C."/>
            <person name="de Hoog S."/>
            <person name="Gorbushina A."/>
            <person name="Walker B."/>
            <person name="Young S.K."/>
            <person name="Zeng Q."/>
            <person name="Gargeya S."/>
            <person name="Fitzgerald M."/>
            <person name="Haas B."/>
            <person name="Abouelleil A."/>
            <person name="Allen A.W."/>
            <person name="Alvarado L."/>
            <person name="Arachchi H.M."/>
            <person name="Berlin A.M."/>
            <person name="Chapman S.B."/>
            <person name="Gainer-Dewar J."/>
            <person name="Goldberg J."/>
            <person name="Griggs A."/>
            <person name="Gujja S."/>
            <person name="Hansen M."/>
            <person name="Howarth C."/>
            <person name="Imamovic A."/>
            <person name="Ireland A."/>
            <person name="Larimer J."/>
            <person name="McCowan C."/>
            <person name="Murphy C."/>
            <person name="Pearson M."/>
            <person name="Poon T.W."/>
            <person name="Priest M."/>
            <person name="Roberts A."/>
            <person name="Saif S."/>
            <person name="Shea T."/>
            <person name="Sisk P."/>
            <person name="Sykes S."/>
            <person name="Wortman J."/>
            <person name="Nusbaum C."/>
            <person name="Birren B."/>
        </authorList>
    </citation>
    <scope>NUCLEOTIDE SEQUENCE [LARGE SCALE GENOMIC DNA]</scope>
    <source>
        <strain evidence="3 4">CBS 110553</strain>
    </source>
</reference>
<feature type="region of interest" description="Disordered" evidence="2">
    <location>
        <begin position="337"/>
        <end position="487"/>
    </location>
</feature>
<feature type="region of interest" description="Disordered" evidence="2">
    <location>
        <begin position="640"/>
        <end position="670"/>
    </location>
</feature>
<keyword evidence="1" id="KW-0175">Coiled coil</keyword>